<evidence type="ECO:0000256" key="4">
    <source>
        <dbReference type="ARBA" id="ARBA00022679"/>
    </source>
</evidence>
<keyword evidence="9 12" id="KW-0472">Membrane</keyword>
<name>W9W185_9EURO</name>
<evidence type="ECO:0000256" key="9">
    <source>
        <dbReference type="ARBA" id="ARBA00023136"/>
    </source>
</evidence>
<feature type="transmembrane region" description="Helical" evidence="12">
    <location>
        <begin position="205"/>
        <end position="222"/>
    </location>
</feature>
<evidence type="ECO:0000256" key="10">
    <source>
        <dbReference type="ARBA" id="ARBA00023160"/>
    </source>
</evidence>
<dbReference type="GO" id="GO:0030148">
    <property type="term" value="P:sphingolipid biosynthetic process"/>
    <property type="evidence" value="ECO:0007669"/>
    <property type="project" value="TreeGrafter"/>
</dbReference>
<keyword evidence="10 12" id="KW-0275">Fatty acid biosynthesis</keyword>
<evidence type="ECO:0000256" key="5">
    <source>
        <dbReference type="ARBA" id="ARBA00022692"/>
    </source>
</evidence>
<accession>W9W185</accession>
<evidence type="ECO:0000256" key="11">
    <source>
        <dbReference type="ARBA" id="ARBA00047375"/>
    </source>
</evidence>
<feature type="transmembrane region" description="Helical" evidence="12">
    <location>
        <begin position="106"/>
        <end position="129"/>
    </location>
</feature>
<comment type="catalytic activity">
    <reaction evidence="11">
        <text>a very-long-chain acyl-CoA + malonyl-CoA + H(+) = a very-long-chain 3-oxoacyl-CoA + CO2 + CoA</text>
        <dbReference type="Rhea" id="RHEA:32727"/>
        <dbReference type="ChEBI" id="CHEBI:15378"/>
        <dbReference type="ChEBI" id="CHEBI:16526"/>
        <dbReference type="ChEBI" id="CHEBI:57287"/>
        <dbReference type="ChEBI" id="CHEBI:57384"/>
        <dbReference type="ChEBI" id="CHEBI:90725"/>
        <dbReference type="ChEBI" id="CHEBI:90736"/>
        <dbReference type="EC" id="2.3.1.199"/>
    </reaction>
</comment>
<comment type="similarity">
    <text evidence="2 12">Belongs to the ELO family.</text>
</comment>
<comment type="catalytic activity">
    <reaction evidence="12">
        <text>an acyl-CoA + malonyl-CoA + H(+) = a 3-oxoacyl-CoA + CO2 + CoA</text>
        <dbReference type="Rhea" id="RHEA:50252"/>
        <dbReference type="ChEBI" id="CHEBI:15378"/>
        <dbReference type="ChEBI" id="CHEBI:16526"/>
        <dbReference type="ChEBI" id="CHEBI:57287"/>
        <dbReference type="ChEBI" id="CHEBI:57384"/>
        <dbReference type="ChEBI" id="CHEBI:58342"/>
        <dbReference type="ChEBI" id="CHEBI:90726"/>
    </reaction>
    <physiologicalReaction direction="left-to-right" evidence="12">
        <dbReference type="Rhea" id="RHEA:50253"/>
    </physiologicalReaction>
</comment>
<keyword evidence="3 12" id="KW-0444">Lipid biosynthesis</keyword>
<comment type="caution">
    <text evidence="12">Lacks conserved residue(s) required for the propagation of feature annotation.</text>
</comment>
<evidence type="ECO:0000256" key="1">
    <source>
        <dbReference type="ARBA" id="ARBA00004141"/>
    </source>
</evidence>
<feature type="transmembrane region" description="Helical" evidence="12">
    <location>
        <begin position="285"/>
        <end position="309"/>
    </location>
</feature>
<keyword evidence="7 12" id="KW-1133">Transmembrane helix</keyword>
<dbReference type="GO" id="GO:0005789">
    <property type="term" value="C:endoplasmic reticulum membrane"/>
    <property type="evidence" value="ECO:0007669"/>
    <property type="project" value="TreeGrafter"/>
</dbReference>
<evidence type="ECO:0000256" key="8">
    <source>
        <dbReference type="ARBA" id="ARBA00023098"/>
    </source>
</evidence>
<dbReference type="Proteomes" id="UP000019473">
    <property type="component" value="Unassembled WGS sequence"/>
</dbReference>
<protein>
    <recommendedName>
        <fullName evidence="12">Elongation of fatty acids protein</fullName>
        <ecNumber evidence="12">2.3.1.-</ecNumber>
    </recommendedName>
</protein>
<proteinExistence type="inferred from homology"/>
<evidence type="ECO:0000256" key="3">
    <source>
        <dbReference type="ARBA" id="ARBA00022516"/>
    </source>
</evidence>
<keyword evidence="5 12" id="KW-0812">Transmembrane</keyword>
<keyword evidence="4 12" id="KW-0808">Transferase</keyword>
<comment type="caution">
    <text evidence="13">The sequence shown here is derived from an EMBL/GenBank/DDBJ whole genome shotgun (WGS) entry which is preliminary data.</text>
</comment>
<evidence type="ECO:0000256" key="12">
    <source>
        <dbReference type="RuleBase" id="RU361115"/>
    </source>
</evidence>
<evidence type="ECO:0000256" key="2">
    <source>
        <dbReference type="ARBA" id="ARBA00007263"/>
    </source>
</evidence>
<dbReference type="GO" id="GO:0034626">
    <property type="term" value="P:fatty acid elongation, polyunsaturated fatty acid"/>
    <property type="evidence" value="ECO:0007669"/>
    <property type="project" value="TreeGrafter"/>
</dbReference>
<dbReference type="InterPro" id="IPR002076">
    <property type="entry name" value="ELO_fam"/>
</dbReference>
<dbReference type="HOGENOM" id="CLU_048483_6_1_1"/>
<dbReference type="AlphaFoldDB" id="W9W185"/>
<dbReference type="eggNOG" id="KOG3071">
    <property type="taxonomic scope" value="Eukaryota"/>
</dbReference>
<organism evidence="13 14">
    <name type="scientific">Cladophialophora yegresii CBS 114405</name>
    <dbReference type="NCBI Taxonomy" id="1182544"/>
    <lineage>
        <taxon>Eukaryota</taxon>
        <taxon>Fungi</taxon>
        <taxon>Dikarya</taxon>
        <taxon>Ascomycota</taxon>
        <taxon>Pezizomycotina</taxon>
        <taxon>Eurotiomycetes</taxon>
        <taxon>Chaetothyriomycetidae</taxon>
        <taxon>Chaetothyriales</taxon>
        <taxon>Herpotrichiellaceae</taxon>
        <taxon>Cladophialophora</taxon>
    </lineage>
</organism>
<reference evidence="13 14" key="1">
    <citation type="submission" date="2013-03" db="EMBL/GenBank/DDBJ databases">
        <title>The Genome Sequence of Cladophialophora yegresii CBS 114405.</title>
        <authorList>
            <consortium name="The Broad Institute Genomics Platform"/>
            <person name="Cuomo C."/>
            <person name="de Hoog S."/>
            <person name="Gorbushina A."/>
            <person name="Walker B."/>
            <person name="Young S.K."/>
            <person name="Zeng Q."/>
            <person name="Gargeya S."/>
            <person name="Fitzgerald M."/>
            <person name="Haas B."/>
            <person name="Abouelleil A."/>
            <person name="Allen A.W."/>
            <person name="Alvarado L."/>
            <person name="Arachchi H.M."/>
            <person name="Berlin A.M."/>
            <person name="Chapman S.B."/>
            <person name="Gainer-Dewar J."/>
            <person name="Goldberg J."/>
            <person name="Griggs A."/>
            <person name="Gujja S."/>
            <person name="Hansen M."/>
            <person name="Howarth C."/>
            <person name="Imamovic A."/>
            <person name="Ireland A."/>
            <person name="Larimer J."/>
            <person name="McCowan C."/>
            <person name="Murphy C."/>
            <person name="Pearson M."/>
            <person name="Poon T.W."/>
            <person name="Priest M."/>
            <person name="Roberts A."/>
            <person name="Saif S."/>
            <person name="Shea T."/>
            <person name="Sisk P."/>
            <person name="Sykes S."/>
            <person name="Wortman J."/>
            <person name="Nusbaum C."/>
            <person name="Birren B."/>
        </authorList>
    </citation>
    <scope>NUCLEOTIDE SEQUENCE [LARGE SCALE GENOMIC DNA]</scope>
    <source>
        <strain evidence="13 14">CBS 114405</strain>
    </source>
</reference>
<dbReference type="RefSeq" id="XP_007757909.1">
    <property type="nucleotide sequence ID" value="XM_007759719.1"/>
</dbReference>
<dbReference type="OrthoDB" id="434092at2759"/>
<dbReference type="Pfam" id="PF01151">
    <property type="entry name" value="ELO"/>
    <property type="match status" value="1"/>
</dbReference>
<dbReference type="EC" id="2.3.1.-" evidence="12"/>
<dbReference type="VEuPathDB" id="FungiDB:A1O7_05711"/>
<feature type="transmembrane region" description="Helical" evidence="12">
    <location>
        <begin position="243"/>
        <end position="265"/>
    </location>
</feature>
<dbReference type="InterPro" id="IPR030457">
    <property type="entry name" value="ELO_CS"/>
</dbReference>
<dbReference type="PROSITE" id="PS01188">
    <property type="entry name" value="ELO"/>
    <property type="match status" value="1"/>
</dbReference>
<keyword evidence="6 12" id="KW-0276">Fatty acid metabolism</keyword>
<keyword evidence="8 12" id="KW-0443">Lipid metabolism</keyword>
<dbReference type="GO" id="GO:0034625">
    <property type="term" value="P:fatty acid elongation, monounsaturated fatty acid"/>
    <property type="evidence" value="ECO:0007669"/>
    <property type="project" value="TreeGrafter"/>
</dbReference>
<evidence type="ECO:0000313" key="14">
    <source>
        <dbReference type="Proteomes" id="UP000019473"/>
    </source>
</evidence>
<gene>
    <name evidence="13" type="ORF">A1O7_05711</name>
</gene>
<dbReference type="PANTHER" id="PTHR11157:SF134">
    <property type="entry name" value="ELONGATION OF FATTY ACIDS PROTEIN 1-RELATED"/>
    <property type="match status" value="1"/>
</dbReference>
<dbReference type="GO" id="GO:0009922">
    <property type="term" value="F:fatty acid elongase activity"/>
    <property type="evidence" value="ECO:0007669"/>
    <property type="project" value="UniProtKB-EC"/>
</dbReference>
<dbReference type="GO" id="GO:0042761">
    <property type="term" value="P:very long-chain fatty acid biosynthetic process"/>
    <property type="evidence" value="ECO:0007669"/>
    <property type="project" value="TreeGrafter"/>
</dbReference>
<dbReference type="PANTHER" id="PTHR11157">
    <property type="entry name" value="FATTY ACID ACYL TRANSFERASE-RELATED"/>
    <property type="match status" value="1"/>
</dbReference>
<dbReference type="GO" id="GO:0019367">
    <property type="term" value="P:fatty acid elongation, saturated fatty acid"/>
    <property type="evidence" value="ECO:0007669"/>
    <property type="project" value="TreeGrafter"/>
</dbReference>
<comment type="subcellular location">
    <subcellularLocation>
        <location evidence="1">Membrane</location>
        <topology evidence="1">Multi-pass membrane protein</topology>
    </subcellularLocation>
</comment>
<evidence type="ECO:0000313" key="13">
    <source>
        <dbReference type="EMBL" id="EXJ58286.1"/>
    </source>
</evidence>
<evidence type="ECO:0000256" key="6">
    <source>
        <dbReference type="ARBA" id="ARBA00022832"/>
    </source>
</evidence>
<evidence type="ECO:0000256" key="7">
    <source>
        <dbReference type="ARBA" id="ARBA00022989"/>
    </source>
</evidence>
<sequence>MEFINVTYNAAANFLPYATSAPLAHQLSSMPAMPGMFVKSDPWTLFDTMYTGIKGVGAENFRFVQGRTPMSTLKETAMFIVTYYAVIFGGRELMRNRPAMKLNNLFMVHNFCLTMISGALLVLFTQQLAPGLWENGLYDGICGATGWSDKLVILYYLNYLTKYVELLDTVFLVVRKKPLTFLHTYHHGATALLCYTQLVGQTSVSWVPITLNLGVHVVMYWYSRYYFQAARGVKVWWKQYITMFQITQFVLDLGFIYFACYNYYASTYAPWMPHVGTCGDPRQEVAAAMGCAIISSYLVLFIMFYLATYKNPPAKKTMRRAVKQDLPAIPETTALATDLLKSATAAVIESVQEAKCT</sequence>
<dbReference type="STRING" id="1182544.W9W185"/>
<dbReference type="GeneID" id="19180294"/>
<dbReference type="EMBL" id="AMGW01000004">
    <property type="protein sequence ID" value="EXJ58286.1"/>
    <property type="molecule type" value="Genomic_DNA"/>
</dbReference>
<keyword evidence="14" id="KW-1185">Reference proteome</keyword>